<keyword evidence="1" id="KW-0812">Transmembrane</keyword>
<keyword evidence="3" id="KW-1185">Reference proteome</keyword>
<protein>
    <submittedName>
        <fullName evidence="2">DUF6069 family protein</fullName>
    </submittedName>
</protein>
<gene>
    <name evidence="2" type="ORF">MXD59_16195</name>
</gene>
<evidence type="ECO:0000313" key="3">
    <source>
        <dbReference type="Proteomes" id="UP001201873"/>
    </source>
</evidence>
<dbReference type="Pfam" id="PF19545">
    <property type="entry name" value="DUF6069"/>
    <property type="match status" value="1"/>
</dbReference>
<feature type="transmembrane region" description="Helical" evidence="1">
    <location>
        <begin position="79"/>
        <end position="96"/>
    </location>
</feature>
<feature type="transmembrane region" description="Helical" evidence="1">
    <location>
        <begin position="45"/>
        <end position="67"/>
    </location>
</feature>
<keyword evidence="1" id="KW-1133">Transmembrane helix</keyword>
<organism evidence="2 3">
    <name type="scientific">Frankia umida</name>
    <dbReference type="NCBI Taxonomy" id="573489"/>
    <lineage>
        <taxon>Bacteria</taxon>
        <taxon>Bacillati</taxon>
        <taxon>Actinomycetota</taxon>
        <taxon>Actinomycetes</taxon>
        <taxon>Frankiales</taxon>
        <taxon>Frankiaceae</taxon>
        <taxon>Frankia</taxon>
    </lineage>
</organism>
<keyword evidence="1" id="KW-0472">Membrane</keyword>
<dbReference type="EMBL" id="JALKFT010000016">
    <property type="protein sequence ID" value="MCK9877297.1"/>
    <property type="molecule type" value="Genomic_DNA"/>
</dbReference>
<sequence>MRRGRVVLGAVGVAVVGWVVAVPLAGVSLRVRAGGGGGEPAVVHGVGFAMVVVAAVLAGVAAAVLLAVLERRTRRAGRWWVNIAGATLASSFAGPLRAADVATGMALAGLHLLVGVTLLVGFARTIRCSPPADGC</sequence>
<reference evidence="2 3" key="1">
    <citation type="submission" date="2022-04" db="EMBL/GenBank/DDBJ databases">
        <title>Genome diversity in the genus Frankia.</title>
        <authorList>
            <person name="Carlos-Shanley C."/>
            <person name="Hahn D."/>
        </authorList>
    </citation>
    <scope>NUCLEOTIDE SEQUENCE [LARGE SCALE GENOMIC DNA]</scope>
    <source>
        <strain evidence="2 3">Ag45/Mut15</strain>
    </source>
</reference>
<evidence type="ECO:0000256" key="1">
    <source>
        <dbReference type="SAM" id="Phobius"/>
    </source>
</evidence>
<feature type="transmembrane region" description="Helical" evidence="1">
    <location>
        <begin position="102"/>
        <end position="123"/>
    </location>
</feature>
<accession>A0ABT0K0J5</accession>
<dbReference type="Proteomes" id="UP001201873">
    <property type="component" value="Unassembled WGS sequence"/>
</dbReference>
<name>A0ABT0K0J5_9ACTN</name>
<comment type="caution">
    <text evidence="2">The sequence shown here is derived from an EMBL/GenBank/DDBJ whole genome shotgun (WGS) entry which is preliminary data.</text>
</comment>
<proteinExistence type="predicted"/>
<dbReference type="InterPro" id="IPR045713">
    <property type="entry name" value="DUF6069"/>
</dbReference>
<evidence type="ECO:0000313" key="2">
    <source>
        <dbReference type="EMBL" id="MCK9877297.1"/>
    </source>
</evidence>